<dbReference type="PANTHER" id="PTHR35146">
    <property type="entry name" value="UPF0178 PROTEIN YAII"/>
    <property type="match status" value="1"/>
</dbReference>
<evidence type="ECO:0000256" key="2">
    <source>
        <dbReference type="HAMAP-Rule" id="MF_00489"/>
    </source>
</evidence>
<comment type="similarity">
    <text evidence="1 2">Belongs to the UPF0178 family.</text>
</comment>
<dbReference type="OrthoDB" id="9798918at2"/>
<dbReference type="AlphaFoldDB" id="A0A1G8M7T6"/>
<dbReference type="Pfam" id="PF02639">
    <property type="entry name" value="DUF188"/>
    <property type="match status" value="1"/>
</dbReference>
<organism evidence="3 4">
    <name type="scientific">Natribacillus halophilus</name>
    <dbReference type="NCBI Taxonomy" id="549003"/>
    <lineage>
        <taxon>Bacteria</taxon>
        <taxon>Bacillati</taxon>
        <taxon>Bacillota</taxon>
        <taxon>Bacilli</taxon>
        <taxon>Bacillales</taxon>
        <taxon>Bacillaceae</taxon>
        <taxon>Natribacillus</taxon>
    </lineage>
</organism>
<dbReference type="RefSeq" id="WP_090397107.1">
    <property type="nucleotide sequence ID" value="NZ_FNEN01000004.1"/>
</dbReference>
<dbReference type="InterPro" id="IPR003791">
    <property type="entry name" value="UPF0178"/>
</dbReference>
<dbReference type="Proteomes" id="UP000198853">
    <property type="component" value="Unassembled WGS sequence"/>
</dbReference>
<dbReference type="EMBL" id="FNEN01000004">
    <property type="protein sequence ID" value="SDI64026.1"/>
    <property type="molecule type" value="Genomic_DNA"/>
</dbReference>
<name>A0A1G8M7T6_9BACI</name>
<gene>
    <name evidence="3" type="ORF">SAMN04488123_10421</name>
</gene>
<protein>
    <recommendedName>
        <fullName evidence="2">UPF0178 protein SAMN04488123_10421</fullName>
    </recommendedName>
</protein>
<accession>A0A1G8M7T6</accession>
<evidence type="ECO:0000256" key="1">
    <source>
        <dbReference type="ARBA" id="ARBA00008522"/>
    </source>
</evidence>
<proteinExistence type="inferred from homology"/>
<dbReference type="NCBIfam" id="NF001095">
    <property type="entry name" value="PRK00124.1"/>
    <property type="match status" value="1"/>
</dbReference>
<reference evidence="3 4" key="1">
    <citation type="submission" date="2016-10" db="EMBL/GenBank/DDBJ databases">
        <authorList>
            <person name="de Groot N.N."/>
        </authorList>
    </citation>
    <scope>NUCLEOTIDE SEQUENCE [LARGE SCALE GENOMIC DNA]</scope>
    <source>
        <strain evidence="3 4">DSM 21771</strain>
    </source>
</reference>
<keyword evidence="4" id="KW-1185">Reference proteome</keyword>
<sequence length="145" mass="16252">MKIYVDADACPVNDIVIDEALSADIPVILVKSYDHFSIEDDPAGVESIYVDTGSDSADYRIMALAEPNDVIITQDYGLAALGLANNCTVLHHNGFVYTNDNIESLLHNRHTHAKMRRSGQKTKGPKPFTNDDRARFRKRLQRKVH</sequence>
<dbReference type="PANTHER" id="PTHR35146:SF1">
    <property type="entry name" value="UPF0178 PROTEIN YAII"/>
    <property type="match status" value="1"/>
</dbReference>
<evidence type="ECO:0000313" key="4">
    <source>
        <dbReference type="Proteomes" id="UP000198853"/>
    </source>
</evidence>
<evidence type="ECO:0000313" key="3">
    <source>
        <dbReference type="EMBL" id="SDI64026.1"/>
    </source>
</evidence>
<dbReference type="HAMAP" id="MF_00489">
    <property type="entry name" value="UPF0178"/>
    <property type="match status" value="1"/>
</dbReference>